<dbReference type="GO" id="GO:0004252">
    <property type="term" value="F:serine-type endopeptidase activity"/>
    <property type="evidence" value="ECO:0007669"/>
    <property type="project" value="UniProtKB-EC"/>
</dbReference>
<gene>
    <name evidence="4" type="ORF">K227x_14840</name>
</gene>
<sequence>MRKNQKSACNCGGRSATGHDVGEQIELLSKRIRFLSEQLSDHLRADPSDNDSRSRASRMADQLERIVGGRPVDPGAFPECCLIGNSSAGGFLNEWFCTGTLIHPRLVITADHCIFSRFDPNSIGIGVEQESNVQPANIVRISRIKQHPTEDIALLILQTAPTVAPIARATSDEVANASRIELVGFGNDNPAGSMGFGIKRQVNVPMNVVRKTPQENLSAAESTLGFNSMTEFVAGRKGSGQDSCNGDSGGPAYVHVDSQRKLAGATSRATDEANDNCGDGGIYVRVDSVSDWIDETIAEMR</sequence>
<dbReference type="SUPFAM" id="SSF50494">
    <property type="entry name" value="Trypsin-like serine proteases"/>
    <property type="match status" value="1"/>
</dbReference>
<proteinExistence type="inferred from homology"/>
<dbReference type="EMBL" id="CP036525">
    <property type="protein sequence ID" value="QDT03104.1"/>
    <property type="molecule type" value="Genomic_DNA"/>
</dbReference>
<accession>A0A517N7I8</accession>
<name>A0A517N7I8_9BACT</name>
<organism evidence="4 5">
    <name type="scientific">Rubripirellula lacrimiformis</name>
    <dbReference type="NCBI Taxonomy" id="1930273"/>
    <lineage>
        <taxon>Bacteria</taxon>
        <taxon>Pseudomonadati</taxon>
        <taxon>Planctomycetota</taxon>
        <taxon>Planctomycetia</taxon>
        <taxon>Pirellulales</taxon>
        <taxon>Pirellulaceae</taxon>
        <taxon>Rubripirellula</taxon>
    </lineage>
</organism>
<dbReference type="Proteomes" id="UP000318538">
    <property type="component" value="Chromosome"/>
</dbReference>
<dbReference type="Gene3D" id="2.40.10.10">
    <property type="entry name" value="Trypsin-like serine proteases"/>
    <property type="match status" value="1"/>
</dbReference>
<dbReference type="PROSITE" id="PS50240">
    <property type="entry name" value="TRYPSIN_DOM"/>
    <property type="match status" value="1"/>
</dbReference>
<dbReference type="AlphaFoldDB" id="A0A517N7I8"/>
<dbReference type="InterPro" id="IPR050430">
    <property type="entry name" value="Peptidase_S1"/>
</dbReference>
<dbReference type="InterPro" id="IPR009003">
    <property type="entry name" value="Peptidase_S1_PA"/>
</dbReference>
<evidence type="ECO:0000256" key="1">
    <source>
        <dbReference type="ARBA" id="ARBA00007664"/>
    </source>
</evidence>
<evidence type="ECO:0000313" key="4">
    <source>
        <dbReference type="EMBL" id="QDT03104.1"/>
    </source>
</evidence>
<evidence type="ECO:0000313" key="5">
    <source>
        <dbReference type="Proteomes" id="UP000318538"/>
    </source>
</evidence>
<dbReference type="InterPro" id="IPR001314">
    <property type="entry name" value="Peptidase_S1A"/>
</dbReference>
<evidence type="ECO:0000256" key="2">
    <source>
        <dbReference type="ARBA" id="ARBA00023157"/>
    </source>
</evidence>
<dbReference type="InterPro" id="IPR001254">
    <property type="entry name" value="Trypsin_dom"/>
</dbReference>
<dbReference type="KEGG" id="rlc:K227x_14840"/>
<dbReference type="PANTHER" id="PTHR24276">
    <property type="entry name" value="POLYSERASE-RELATED"/>
    <property type="match status" value="1"/>
</dbReference>
<dbReference type="SMART" id="SM00020">
    <property type="entry name" value="Tryp_SPc"/>
    <property type="match status" value="1"/>
</dbReference>
<comment type="similarity">
    <text evidence="1">Belongs to the peptidase S1 family.</text>
</comment>
<keyword evidence="5" id="KW-1185">Reference proteome</keyword>
<protein>
    <submittedName>
        <fullName evidence="4">Trypsin</fullName>
        <ecNumber evidence="4">3.4.21.4</ecNumber>
    </submittedName>
</protein>
<keyword evidence="4" id="KW-0378">Hydrolase</keyword>
<dbReference type="PRINTS" id="PR00722">
    <property type="entry name" value="CHYMOTRYPSIN"/>
</dbReference>
<dbReference type="Pfam" id="PF00089">
    <property type="entry name" value="Trypsin"/>
    <property type="match status" value="1"/>
</dbReference>
<dbReference type="GO" id="GO:0006508">
    <property type="term" value="P:proteolysis"/>
    <property type="evidence" value="ECO:0007669"/>
    <property type="project" value="InterPro"/>
</dbReference>
<reference evidence="4 5" key="1">
    <citation type="submission" date="2019-02" db="EMBL/GenBank/DDBJ databases">
        <title>Deep-cultivation of Planctomycetes and their phenomic and genomic characterization uncovers novel biology.</title>
        <authorList>
            <person name="Wiegand S."/>
            <person name="Jogler M."/>
            <person name="Boedeker C."/>
            <person name="Pinto D."/>
            <person name="Vollmers J."/>
            <person name="Rivas-Marin E."/>
            <person name="Kohn T."/>
            <person name="Peeters S.H."/>
            <person name="Heuer A."/>
            <person name="Rast P."/>
            <person name="Oberbeckmann S."/>
            <person name="Bunk B."/>
            <person name="Jeske O."/>
            <person name="Meyerdierks A."/>
            <person name="Storesund J.E."/>
            <person name="Kallscheuer N."/>
            <person name="Luecker S."/>
            <person name="Lage O.M."/>
            <person name="Pohl T."/>
            <person name="Merkel B.J."/>
            <person name="Hornburger P."/>
            <person name="Mueller R.-W."/>
            <person name="Bruemmer F."/>
            <person name="Labrenz M."/>
            <person name="Spormann A.M."/>
            <person name="Op den Camp H."/>
            <person name="Overmann J."/>
            <person name="Amann R."/>
            <person name="Jetten M.S.M."/>
            <person name="Mascher T."/>
            <person name="Medema M.H."/>
            <person name="Devos D.P."/>
            <person name="Kaster A.-K."/>
            <person name="Ovreas L."/>
            <person name="Rohde M."/>
            <person name="Galperin M.Y."/>
            <person name="Jogler C."/>
        </authorList>
    </citation>
    <scope>NUCLEOTIDE SEQUENCE [LARGE SCALE GENOMIC DNA]</scope>
    <source>
        <strain evidence="4 5">K22_7</strain>
    </source>
</reference>
<dbReference type="PANTHER" id="PTHR24276:SF98">
    <property type="entry name" value="FI18310P1-RELATED"/>
    <property type="match status" value="1"/>
</dbReference>
<keyword evidence="2" id="KW-1015">Disulfide bond</keyword>
<evidence type="ECO:0000259" key="3">
    <source>
        <dbReference type="PROSITE" id="PS50240"/>
    </source>
</evidence>
<dbReference type="InterPro" id="IPR043504">
    <property type="entry name" value="Peptidase_S1_PA_chymotrypsin"/>
</dbReference>
<dbReference type="EC" id="3.4.21.4" evidence="4"/>
<feature type="domain" description="Peptidase S1" evidence="3">
    <location>
        <begin position="66"/>
        <end position="298"/>
    </location>
</feature>